<evidence type="ECO:0000256" key="5">
    <source>
        <dbReference type="ARBA" id="ARBA00023125"/>
    </source>
</evidence>
<name>A0ABR4L5U5_9EURO</name>
<evidence type="ECO:0000256" key="2">
    <source>
        <dbReference type="ARBA" id="ARBA00022723"/>
    </source>
</evidence>
<dbReference type="SMART" id="SM00906">
    <property type="entry name" value="Fungal_trans"/>
    <property type="match status" value="1"/>
</dbReference>
<accession>A0ABR4L5U5</accession>
<dbReference type="RefSeq" id="XP_070880464.1">
    <property type="nucleotide sequence ID" value="XM_071034914.1"/>
</dbReference>
<dbReference type="SUPFAM" id="SSF57701">
    <property type="entry name" value="Zn2/Cys6 DNA-binding domain"/>
    <property type="match status" value="1"/>
</dbReference>
<organism evidence="10 11">
    <name type="scientific">Aspergillus lucknowensis</name>
    <dbReference type="NCBI Taxonomy" id="176173"/>
    <lineage>
        <taxon>Eukaryota</taxon>
        <taxon>Fungi</taxon>
        <taxon>Dikarya</taxon>
        <taxon>Ascomycota</taxon>
        <taxon>Pezizomycotina</taxon>
        <taxon>Eurotiomycetes</taxon>
        <taxon>Eurotiomycetidae</taxon>
        <taxon>Eurotiales</taxon>
        <taxon>Aspergillaceae</taxon>
        <taxon>Aspergillus</taxon>
        <taxon>Aspergillus subgen. Nidulantes</taxon>
    </lineage>
</organism>
<evidence type="ECO:0000313" key="10">
    <source>
        <dbReference type="EMBL" id="KAL2859908.1"/>
    </source>
</evidence>
<dbReference type="PANTHER" id="PTHR47782">
    <property type="entry name" value="ZN(II)2CYS6 TRANSCRIPTION FACTOR (EUROFUNG)-RELATED"/>
    <property type="match status" value="1"/>
</dbReference>
<feature type="region of interest" description="Disordered" evidence="8">
    <location>
        <begin position="130"/>
        <end position="156"/>
    </location>
</feature>
<dbReference type="PANTHER" id="PTHR47782:SF12">
    <property type="entry name" value="ZN(II)2CYS6 TRANSCRIPTION FACTOR (EUROFUNG)"/>
    <property type="match status" value="1"/>
</dbReference>
<sequence length="651" mass="72286">MDRPTRIRKRVPKSCRRCHRRKQRCVGFPTCANCDAANEPCLRSETSPSWHHGMSKGALAQRIEALEAHLSATCGPGTEKSPSIGGVEGKGGKERATTAYLGPSSGVTITENLSRIVEDAGWSDRLIPVHGVGDDERGPNISPAPTSTAEQEKAAPPEDGIGMQLLDAYFTSMHVRLPFLHRMEILELHARRYQAPDGEKQDRYGMFKLFMVYAIGAAMLQMNEQYAAITPSAYFATALQHDSTVRETLSVAGVEARLLMVIYNLRSNSRSSVWYTIGMAMRICIDLGMHRESHYNLMDAVESQLCRRLFWSVYVIERHVSWALGRPFSIAEGDIDTQLPVDIDLEDLASTENSRMQAALVELAPGIVEGGHIPAIRRFIATVQLQRIMSRIHTKIYRVNRHMPALLPQLSPLLASLEEYKASLPPLEPHDNDFIRMHWNNGVRALLQPFLNILKPEDDLIRTCLRASGEMCQSFKRSQQKGVSGHSFLLANSVYLAGLTMCFCLFRAPRLWTTRVANDLRACSSAIFVTAERNTSFRKSRDDLENMINRAMDFVHEMSTQNLHLSGQPAPAAAAGAEGLPGPEFNAGSPAARSSGLELPHVDGMETQEDLQSAQDAFGDFFAGDLWAAETANHPTFDLFGFDWNGLGFQQ</sequence>
<keyword evidence="3" id="KW-0862">Zinc</keyword>
<evidence type="ECO:0000256" key="1">
    <source>
        <dbReference type="ARBA" id="ARBA00004123"/>
    </source>
</evidence>
<evidence type="ECO:0000256" key="3">
    <source>
        <dbReference type="ARBA" id="ARBA00022833"/>
    </source>
</evidence>
<keyword evidence="2" id="KW-0479">Metal-binding</keyword>
<evidence type="ECO:0000256" key="4">
    <source>
        <dbReference type="ARBA" id="ARBA00023015"/>
    </source>
</evidence>
<feature type="compositionally biased region" description="Low complexity" evidence="8">
    <location>
        <begin position="567"/>
        <end position="583"/>
    </location>
</feature>
<dbReference type="CDD" id="cd12148">
    <property type="entry name" value="fungal_TF_MHR"/>
    <property type="match status" value="1"/>
</dbReference>
<dbReference type="InterPro" id="IPR052202">
    <property type="entry name" value="Yeast_MetPath_Reg"/>
</dbReference>
<dbReference type="InterPro" id="IPR007219">
    <property type="entry name" value="XnlR_reg_dom"/>
</dbReference>
<dbReference type="Gene3D" id="4.10.240.10">
    <property type="entry name" value="Zn(2)-C6 fungal-type DNA-binding domain"/>
    <property type="match status" value="1"/>
</dbReference>
<dbReference type="SMART" id="SM00066">
    <property type="entry name" value="GAL4"/>
    <property type="match status" value="1"/>
</dbReference>
<proteinExistence type="predicted"/>
<gene>
    <name evidence="10" type="ORF">BJX67DRAFT_392222</name>
</gene>
<keyword evidence="6" id="KW-0804">Transcription</keyword>
<keyword evidence="4" id="KW-0805">Transcription regulation</keyword>
<dbReference type="CDD" id="cd00067">
    <property type="entry name" value="GAL4"/>
    <property type="match status" value="1"/>
</dbReference>
<dbReference type="PROSITE" id="PS00463">
    <property type="entry name" value="ZN2_CY6_FUNGAL_1"/>
    <property type="match status" value="1"/>
</dbReference>
<feature type="domain" description="Zn(2)-C6 fungal-type" evidence="9">
    <location>
        <begin position="14"/>
        <end position="41"/>
    </location>
</feature>
<reference evidence="10 11" key="1">
    <citation type="submission" date="2024-07" db="EMBL/GenBank/DDBJ databases">
        <title>Section-level genome sequencing and comparative genomics of Aspergillus sections Usti and Cavernicolus.</title>
        <authorList>
            <consortium name="Lawrence Berkeley National Laboratory"/>
            <person name="Nybo J.L."/>
            <person name="Vesth T.C."/>
            <person name="Theobald S."/>
            <person name="Frisvad J.C."/>
            <person name="Larsen T.O."/>
            <person name="Kjaerboelling I."/>
            <person name="Rothschild-Mancinelli K."/>
            <person name="Lyhne E.K."/>
            <person name="Kogle M.E."/>
            <person name="Barry K."/>
            <person name="Clum A."/>
            <person name="Na H."/>
            <person name="Ledsgaard L."/>
            <person name="Lin J."/>
            <person name="Lipzen A."/>
            <person name="Kuo A."/>
            <person name="Riley R."/>
            <person name="Mondo S."/>
            <person name="Labutti K."/>
            <person name="Haridas S."/>
            <person name="Pangalinan J."/>
            <person name="Salamov A.A."/>
            <person name="Simmons B.A."/>
            <person name="Magnuson J.K."/>
            <person name="Chen J."/>
            <person name="Drula E."/>
            <person name="Henrissat B."/>
            <person name="Wiebenga A."/>
            <person name="Lubbers R.J."/>
            <person name="Gomes A.C."/>
            <person name="Macurrencykelacurrency M.R."/>
            <person name="Stajich J."/>
            <person name="Grigoriev I.V."/>
            <person name="Mortensen U.H."/>
            <person name="De Vries R.P."/>
            <person name="Baker S.E."/>
            <person name="Andersen M.R."/>
        </authorList>
    </citation>
    <scope>NUCLEOTIDE SEQUENCE [LARGE SCALE GENOMIC DNA]</scope>
    <source>
        <strain evidence="10 11">CBS 449.75</strain>
    </source>
</reference>
<dbReference type="Pfam" id="PF04082">
    <property type="entry name" value="Fungal_trans"/>
    <property type="match status" value="1"/>
</dbReference>
<protein>
    <submittedName>
        <fullName evidence="10">Fungal-specific transcription factor domain-containing protein</fullName>
    </submittedName>
</protein>
<evidence type="ECO:0000256" key="6">
    <source>
        <dbReference type="ARBA" id="ARBA00023163"/>
    </source>
</evidence>
<comment type="subcellular location">
    <subcellularLocation>
        <location evidence="1">Nucleus</location>
    </subcellularLocation>
</comment>
<feature type="region of interest" description="Disordered" evidence="8">
    <location>
        <begin position="565"/>
        <end position="598"/>
    </location>
</feature>
<dbReference type="Proteomes" id="UP001610432">
    <property type="component" value="Unassembled WGS sequence"/>
</dbReference>
<evidence type="ECO:0000256" key="7">
    <source>
        <dbReference type="ARBA" id="ARBA00023242"/>
    </source>
</evidence>
<dbReference type="GeneID" id="98149986"/>
<dbReference type="InterPro" id="IPR036864">
    <property type="entry name" value="Zn2-C6_fun-type_DNA-bd_sf"/>
</dbReference>
<feature type="region of interest" description="Disordered" evidence="8">
    <location>
        <begin position="73"/>
        <end position="99"/>
    </location>
</feature>
<keyword evidence="7" id="KW-0539">Nucleus</keyword>
<keyword evidence="5" id="KW-0238">DNA-binding</keyword>
<comment type="caution">
    <text evidence="10">The sequence shown here is derived from an EMBL/GenBank/DDBJ whole genome shotgun (WGS) entry which is preliminary data.</text>
</comment>
<evidence type="ECO:0000313" key="11">
    <source>
        <dbReference type="Proteomes" id="UP001610432"/>
    </source>
</evidence>
<evidence type="ECO:0000256" key="8">
    <source>
        <dbReference type="SAM" id="MobiDB-lite"/>
    </source>
</evidence>
<keyword evidence="11" id="KW-1185">Reference proteome</keyword>
<dbReference type="InterPro" id="IPR001138">
    <property type="entry name" value="Zn2Cys6_DnaBD"/>
</dbReference>
<dbReference type="EMBL" id="JBFXLQ010000095">
    <property type="protein sequence ID" value="KAL2859908.1"/>
    <property type="molecule type" value="Genomic_DNA"/>
</dbReference>
<evidence type="ECO:0000259" key="9">
    <source>
        <dbReference type="PROSITE" id="PS00463"/>
    </source>
</evidence>